<evidence type="ECO:0000256" key="2">
    <source>
        <dbReference type="SAM" id="MobiDB-lite"/>
    </source>
</evidence>
<reference evidence="3 4" key="1">
    <citation type="journal article" date="2011" name="J. Gen. Appl. Microbiol.">
        <title>Draft genome sequencing of the enigmatic yeast Saitoella complicata.</title>
        <authorList>
            <person name="Nishida H."/>
            <person name="Hamamoto M."/>
            <person name="Sugiyama J."/>
        </authorList>
    </citation>
    <scope>NUCLEOTIDE SEQUENCE [LARGE SCALE GENOMIC DNA]</scope>
    <source>
        <strain evidence="3 4">NRRL Y-17804</strain>
    </source>
</reference>
<accession>A0A0E9NB02</accession>
<evidence type="ECO:0008006" key="5">
    <source>
        <dbReference type="Google" id="ProtNLM"/>
    </source>
</evidence>
<proteinExistence type="predicted"/>
<gene>
    <name evidence="3" type="ORF">G7K_0818-t1</name>
</gene>
<dbReference type="Gene3D" id="1.25.40.10">
    <property type="entry name" value="Tetratricopeptide repeat domain"/>
    <property type="match status" value="1"/>
</dbReference>
<feature type="compositionally biased region" description="Basic residues" evidence="2">
    <location>
        <begin position="37"/>
        <end position="49"/>
    </location>
</feature>
<name>A0A0E9NB02_SAICN</name>
<organism evidence="3 4">
    <name type="scientific">Saitoella complicata (strain BCRC 22490 / CBS 7301 / JCM 7358 / NBRC 10748 / NRRL Y-17804)</name>
    <dbReference type="NCBI Taxonomy" id="698492"/>
    <lineage>
        <taxon>Eukaryota</taxon>
        <taxon>Fungi</taxon>
        <taxon>Dikarya</taxon>
        <taxon>Ascomycota</taxon>
        <taxon>Taphrinomycotina</taxon>
        <taxon>Taphrinomycotina incertae sedis</taxon>
        <taxon>Saitoella</taxon>
    </lineage>
</organism>
<dbReference type="InterPro" id="IPR051222">
    <property type="entry name" value="PPR/CCM1_RNA-binding"/>
</dbReference>
<dbReference type="EMBL" id="BACD03000004">
    <property type="protein sequence ID" value="GAO46590.1"/>
    <property type="molecule type" value="Genomic_DNA"/>
</dbReference>
<evidence type="ECO:0000313" key="3">
    <source>
        <dbReference type="EMBL" id="GAO46590.1"/>
    </source>
</evidence>
<dbReference type="AlphaFoldDB" id="A0A0E9NB02"/>
<evidence type="ECO:0000256" key="1">
    <source>
        <dbReference type="ARBA" id="ARBA00022737"/>
    </source>
</evidence>
<reference evidence="3 4" key="3">
    <citation type="journal article" date="2015" name="Genome Announc.">
        <title>Draft Genome Sequence of the Archiascomycetous Yeast Saitoella complicata.</title>
        <authorList>
            <person name="Yamauchi K."/>
            <person name="Kondo S."/>
            <person name="Hamamoto M."/>
            <person name="Takahashi Y."/>
            <person name="Ogura Y."/>
            <person name="Hayashi T."/>
            <person name="Nishida H."/>
        </authorList>
    </citation>
    <scope>NUCLEOTIDE SEQUENCE [LARGE SCALE GENOMIC DNA]</scope>
    <source>
        <strain evidence="3 4">NRRL Y-17804</strain>
    </source>
</reference>
<dbReference type="InterPro" id="IPR011990">
    <property type="entry name" value="TPR-like_helical_dom_sf"/>
</dbReference>
<feature type="region of interest" description="Disordered" evidence="2">
    <location>
        <begin position="74"/>
        <end position="94"/>
    </location>
</feature>
<dbReference type="PANTHER" id="PTHR47942">
    <property type="entry name" value="TETRATRICOPEPTIDE REPEAT (TPR)-LIKE SUPERFAMILY PROTEIN-RELATED"/>
    <property type="match status" value="1"/>
</dbReference>
<keyword evidence="4" id="KW-1185">Reference proteome</keyword>
<dbReference type="PANTHER" id="PTHR47942:SF63">
    <property type="entry name" value="PENTATRICOPEPTIDE REPEAT-CONTAINING PROTEIN"/>
    <property type="match status" value="1"/>
</dbReference>
<dbReference type="RefSeq" id="XP_019027555.1">
    <property type="nucleotide sequence ID" value="XM_019165656.1"/>
</dbReference>
<reference evidence="3 4" key="2">
    <citation type="journal article" date="2014" name="J. Gen. Appl. Microbiol.">
        <title>The early diverging ascomycetous budding yeast Saitoella complicata has three histone deacetylases belonging to the Clr6, Hos2, and Rpd3 lineages.</title>
        <authorList>
            <person name="Nishida H."/>
            <person name="Matsumoto T."/>
            <person name="Kondo S."/>
            <person name="Hamamoto M."/>
            <person name="Yoshikawa H."/>
        </authorList>
    </citation>
    <scope>NUCLEOTIDE SEQUENCE [LARGE SCALE GENOMIC DNA]</scope>
    <source>
        <strain evidence="3 4">NRRL Y-17804</strain>
    </source>
</reference>
<comment type="caution">
    <text evidence="3">The sequence shown here is derived from an EMBL/GenBank/DDBJ whole genome shotgun (WGS) entry which is preliminary data.</text>
</comment>
<feature type="compositionally biased region" description="Polar residues" evidence="2">
    <location>
        <begin position="74"/>
        <end position="93"/>
    </location>
</feature>
<feature type="region of interest" description="Disordered" evidence="2">
    <location>
        <begin position="22"/>
        <end position="57"/>
    </location>
</feature>
<keyword evidence="1" id="KW-0677">Repeat</keyword>
<protein>
    <recommendedName>
        <fullName evidence="5">Pentacotripeptide-repeat region of PRORP domain-containing protein</fullName>
    </recommendedName>
</protein>
<sequence length="754" mass="86757">MTHGNIFLKAFERAYAKRWATLSRPSKPASPSQKCTFCRHHSASSKKGQHPPTTLRHNDQLRRRYASSGSTALFTTNEGQTSSPPAQASTTHKPISPARKTLRNLFVPGWFVVWIREVYFDYSVTPPVPRLYDPMSNPPELLVAESELNWLRDNGWNLADYERWIKAYHADSTGEAIRIMDGYEWPSFLIMQALKKIKCNAQDLVAMFHVIEHQWDNLNLRDDDVIQRVLDGTCQDIEETRLYEREHAKVTICVRLIERARTIVPVMLIRIAELCQRFEMRKNFIWNHILLLISKPPAHTTTHDVGPRETEVPATNTAYVRAAQILIRETMEERHISISHRGYRALSMTTASQGVEKMKQLFDQMKRDGVKPDGGHLALYEASILHSASKPSLHEAGSPSLPIVSSHAGPWEMAVAKLQAVQDARTTLALFDQLRSETPETPPDLWAWYTLLDKVRKETTIDGEAMKRVWLKILEDGVVPNSLLIFQLIRSLGEDLVTAKWLLKEAKKLFGIPMDHRIVRALLKIMRRQEDLRDLYFLVKRNPGGENDWFPDAHSYNGLMRALISRKRWGVPPGRQSKEIWGFYCEMREKGILPNGPVLRALCVAASEGWSSGIEWEAGVRPQFTAIREVQNWIVDPRYELMDDINIARSLPHQRTCDALARLYAETNMTADLILLLQLMARLRLTPDISTICMLVVMAQDSRNPTFMEEVQELIEELWPSMYPTREQVRNTRAALYDGQAIHSDYNRYRRTEY</sequence>
<evidence type="ECO:0000313" key="4">
    <source>
        <dbReference type="Proteomes" id="UP000033140"/>
    </source>
</evidence>
<dbReference type="OrthoDB" id="185373at2759"/>
<dbReference type="Proteomes" id="UP000033140">
    <property type="component" value="Unassembled WGS sequence"/>
</dbReference>